<gene>
    <name evidence="1" type="ORF">BEH84_05269</name>
</gene>
<reference evidence="1 2" key="1">
    <citation type="submission" date="2016-07" db="EMBL/GenBank/DDBJ databases">
        <title>Characterization of isolates of Eisenbergiella tayi derived from blood cultures, using whole genome sequencing.</title>
        <authorList>
            <person name="Burdz T."/>
            <person name="Wiebe D."/>
            <person name="Huynh C."/>
            <person name="Bernard K."/>
        </authorList>
    </citation>
    <scope>NUCLEOTIDE SEQUENCE [LARGE SCALE GENOMIC DNA]</scope>
    <source>
        <strain evidence="1 2">NML 120489</strain>
    </source>
</reference>
<dbReference type="GeneID" id="93301160"/>
<organism evidence="1 2">
    <name type="scientific">Eisenbergiella tayi</name>
    <dbReference type="NCBI Taxonomy" id="1432052"/>
    <lineage>
        <taxon>Bacteria</taxon>
        <taxon>Bacillati</taxon>
        <taxon>Bacillota</taxon>
        <taxon>Clostridia</taxon>
        <taxon>Lachnospirales</taxon>
        <taxon>Lachnospiraceae</taxon>
        <taxon>Eisenbergiella</taxon>
    </lineage>
</organism>
<dbReference type="RefSeq" id="WP_069158880.1">
    <property type="nucleotide sequence ID" value="NZ_DBFYTC010000108.1"/>
</dbReference>
<dbReference type="EMBL" id="MCGI01000006">
    <property type="protein sequence ID" value="ODM07946.1"/>
    <property type="molecule type" value="Genomic_DNA"/>
</dbReference>
<dbReference type="AlphaFoldDB" id="A0A1E3AIC1"/>
<evidence type="ECO:0000313" key="2">
    <source>
        <dbReference type="Proteomes" id="UP000095003"/>
    </source>
</evidence>
<comment type="caution">
    <text evidence="1">The sequence shown here is derived from an EMBL/GenBank/DDBJ whole genome shotgun (WGS) entry which is preliminary data.</text>
</comment>
<proteinExistence type="predicted"/>
<protein>
    <submittedName>
        <fullName evidence="1">Uncharacterized protein</fullName>
    </submittedName>
</protein>
<dbReference type="Proteomes" id="UP000095003">
    <property type="component" value="Unassembled WGS sequence"/>
</dbReference>
<dbReference type="PATRIC" id="fig|1432052.3.peg.5834"/>
<evidence type="ECO:0000313" key="1">
    <source>
        <dbReference type="EMBL" id="ODM07946.1"/>
    </source>
</evidence>
<name>A0A1E3AIC1_9FIRM</name>
<sequence length="1172" mass="130484">MNQNQTLLIPITVRACLCGRAPSKKIYAGYQLDFTDLDDPDIPIDNGLFVPGNPPEPGIHLSFSLPEGFTRGTQEESGTNGNSSSKLCYPLVPNRWAVVRMWLEDGDSLLRQKLFLIESDSLQKKRGAGYNNTGSSSWPYPQTPDRPYRYLGRSYALSQAEHVPQDTERLALTAVSPVNPFFSAYYPHCRNVFGFYDDLPADGIHKANISYLVCGWYQDAAGPEPLSLLKTAQQLEEVLLMKLEGTGLPETSLCHGLLCGIEWKGADFSYPTGIPDDPQPGEVEDKPALALGNTSDEAAAALAGADSEISPRLFQCFLRNLCPDLLGEQGSAEVEKELYAAGFSTLQPPDLICLSSVPGTEHRQPPSERIMKQISDLRSRQRQLFSERMKQKQRCRTAFETWQLFYTAREDRDRLYAALQAYVTEIQREQTILTDTDEQIRYDINNLAPGPGYELKTEPAPPFYQPADPVLLVRQLANTDGKVTGKLTVCRRSEQVNTSVTFTGLCASPVTVYPDDLFGNAEPSDGLPEALPLLIGEASLFSAGFAALIARKALQKAGFILPDPARTEELAEQLRQVQQQFVQLPSIFYDRELPEIRAITVFKPQWHPLYLEWQCFYYPDKALLKEQPDLKNWRLKDGRYDYCGDISIMDPQNRYSVSGRQLLSDNASRQLETGVNSFFEENVLPLKDPRTRSLLSQSLSGFNDMLLMRDQMKLLPLFSTDGLVKASLSLLQALPSDEMGTAAVFDRLFSPIRAGFLAFGRIRILDKLGRFQDILSPDLYCSEEMRSLNAPAKPHEAMLQPRLEQYTRLHAKWICAVSAKAVNDADNIDGAEASFVPTASPLCGFLLPNGLDNSLMAFTAGGTPVGSLVLTQTGSGIDFKSPPGEKISHHLPEDINPQLYRILYSLQTGPKENLIALLSYIDRLDSRITPAPHGPAEVEFIGRPLVLCRLSLKLEQAGDPESYRHLEGQIPDPSHTANVKNAVFSLQIGELNDYRDGMAGFYLNKDFDHLHIYPGSGTQTSYFYEDNLIPAALDAELPPDELCVLMDAYARLTVKPGILPACTLSLPDELVNASLDNIRTTYFTGPVLSNEKQLSIPAAYQNDRSYFFYQAGRTSRTEASGKGISENCWKTTKLEQTDSQAFSIPYPVKALEGYIQIQKHKEGENDPTQQLF</sequence>
<accession>A0A1E3AIC1</accession>